<accession>A0A5B7HXK8</accession>
<keyword evidence="3" id="KW-1185">Reference proteome</keyword>
<sequence length="105" mass="11453">MQFPMHDLRTRGETGRLKCTVILSFVVTGLAFTLLGYAIGRSHNLQSGRKCDTCRETGVAWRHLSPLESVFTVAQYTSVNRAKQEAGGVACQPQGGGERGLRGRT</sequence>
<keyword evidence="1" id="KW-0472">Membrane</keyword>
<proteinExistence type="predicted"/>
<organism evidence="2 3">
    <name type="scientific">Portunus trituberculatus</name>
    <name type="common">Swimming crab</name>
    <name type="synonym">Neptunus trituberculatus</name>
    <dbReference type="NCBI Taxonomy" id="210409"/>
    <lineage>
        <taxon>Eukaryota</taxon>
        <taxon>Metazoa</taxon>
        <taxon>Ecdysozoa</taxon>
        <taxon>Arthropoda</taxon>
        <taxon>Crustacea</taxon>
        <taxon>Multicrustacea</taxon>
        <taxon>Malacostraca</taxon>
        <taxon>Eumalacostraca</taxon>
        <taxon>Eucarida</taxon>
        <taxon>Decapoda</taxon>
        <taxon>Pleocyemata</taxon>
        <taxon>Brachyura</taxon>
        <taxon>Eubrachyura</taxon>
        <taxon>Portunoidea</taxon>
        <taxon>Portunidae</taxon>
        <taxon>Portuninae</taxon>
        <taxon>Portunus</taxon>
    </lineage>
</organism>
<evidence type="ECO:0000313" key="3">
    <source>
        <dbReference type="Proteomes" id="UP000324222"/>
    </source>
</evidence>
<feature type="transmembrane region" description="Helical" evidence="1">
    <location>
        <begin position="20"/>
        <end position="40"/>
    </location>
</feature>
<evidence type="ECO:0000313" key="2">
    <source>
        <dbReference type="EMBL" id="MPC76142.1"/>
    </source>
</evidence>
<name>A0A5B7HXK8_PORTR</name>
<evidence type="ECO:0000256" key="1">
    <source>
        <dbReference type="SAM" id="Phobius"/>
    </source>
</evidence>
<protein>
    <submittedName>
        <fullName evidence="2">Uncharacterized protein</fullName>
    </submittedName>
</protein>
<dbReference type="AlphaFoldDB" id="A0A5B7HXK8"/>
<dbReference type="Proteomes" id="UP000324222">
    <property type="component" value="Unassembled WGS sequence"/>
</dbReference>
<comment type="caution">
    <text evidence="2">The sequence shown here is derived from an EMBL/GenBank/DDBJ whole genome shotgun (WGS) entry which is preliminary data.</text>
</comment>
<keyword evidence="1" id="KW-1133">Transmembrane helix</keyword>
<reference evidence="2 3" key="1">
    <citation type="submission" date="2019-05" db="EMBL/GenBank/DDBJ databases">
        <title>Another draft genome of Portunus trituberculatus and its Hox gene families provides insights of decapod evolution.</title>
        <authorList>
            <person name="Jeong J.-H."/>
            <person name="Song I."/>
            <person name="Kim S."/>
            <person name="Choi T."/>
            <person name="Kim D."/>
            <person name="Ryu S."/>
            <person name="Kim W."/>
        </authorList>
    </citation>
    <scope>NUCLEOTIDE SEQUENCE [LARGE SCALE GENOMIC DNA]</scope>
    <source>
        <tissue evidence="2">Muscle</tissue>
    </source>
</reference>
<gene>
    <name evidence="2" type="ORF">E2C01_070547</name>
</gene>
<dbReference type="EMBL" id="VSRR010042683">
    <property type="protein sequence ID" value="MPC76142.1"/>
    <property type="molecule type" value="Genomic_DNA"/>
</dbReference>
<keyword evidence="1" id="KW-0812">Transmembrane</keyword>